<name>A0A5C6ADL7_9BACT</name>
<keyword evidence="3" id="KW-1185">Reference proteome</keyword>
<sequence>MARLSRPFTSMERRWDAVVDKHRNEFTQVREIELGRASIRLPQGRFFVAVTEQKNFDRIAETVPDSVLTRRLSSSTRTSPASCTRPATSTRWAASCLSRIERHAAAGQLELATCVKPNCWNDLADRSGPAANKNQIGIVPFTEKTLLLAGDPELVGAARDLNADPAAKDASGADSVRLAERRSTFGNGRRVGGR</sequence>
<evidence type="ECO:0000313" key="3">
    <source>
        <dbReference type="Proteomes" id="UP000317421"/>
    </source>
</evidence>
<organism evidence="2 3">
    <name type="scientific">Botrimarina colliarenosi</name>
    <dbReference type="NCBI Taxonomy" id="2528001"/>
    <lineage>
        <taxon>Bacteria</taxon>
        <taxon>Pseudomonadati</taxon>
        <taxon>Planctomycetota</taxon>
        <taxon>Planctomycetia</taxon>
        <taxon>Pirellulales</taxon>
        <taxon>Lacipirellulaceae</taxon>
        <taxon>Botrimarina</taxon>
    </lineage>
</organism>
<dbReference type="AlphaFoldDB" id="A0A5C6ADL7"/>
<proteinExistence type="predicted"/>
<gene>
    <name evidence="2" type="ORF">Pla108_18610</name>
</gene>
<evidence type="ECO:0000313" key="2">
    <source>
        <dbReference type="EMBL" id="TWT97709.1"/>
    </source>
</evidence>
<feature type="region of interest" description="Disordered" evidence="1">
    <location>
        <begin position="162"/>
        <end position="194"/>
    </location>
</feature>
<dbReference type="Proteomes" id="UP000317421">
    <property type="component" value="Unassembled WGS sequence"/>
</dbReference>
<evidence type="ECO:0000256" key="1">
    <source>
        <dbReference type="SAM" id="MobiDB-lite"/>
    </source>
</evidence>
<comment type="caution">
    <text evidence="2">The sequence shown here is derived from an EMBL/GenBank/DDBJ whole genome shotgun (WGS) entry which is preliminary data.</text>
</comment>
<reference evidence="2 3" key="1">
    <citation type="submission" date="2019-02" db="EMBL/GenBank/DDBJ databases">
        <title>Deep-cultivation of Planctomycetes and their phenomic and genomic characterization uncovers novel biology.</title>
        <authorList>
            <person name="Wiegand S."/>
            <person name="Jogler M."/>
            <person name="Boedeker C."/>
            <person name="Pinto D."/>
            <person name="Vollmers J."/>
            <person name="Rivas-Marin E."/>
            <person name="Kohn T."/>
            <person name="Peeters S.H."/>
            <person name="Heuer A."/>
            <person name="Rast P."/>
            <person name="Oberbeckmann S."/>
            <person name="Bunk B."/>
            <person name="Jeske O."/>
            <person name="Meyerdierks A."/>
            <person name="Storesund J.E."/>
            <person name="Kallscheuer N."/>
            <person name="Luecker S."/>
            <person name="Lage O.M."/>
            <person name="Pohl T."/>
            <person name="Merkel B.J."/>
            <person name="Hornburger P."/>
            <person name="Mueller R.-W."/>
            <person name="Bruemmer F."/>
            <person name="Labrenz M."/>
            <person name="Spormann A.M."/>
            <person name="Op Den Camp H."/>
            <person name="Overmann J."/>
            <person name="Amann R."/>
            <person name="Jetten M.S.M."/>
            <person name="Mascher T."/>
            <person name="Medema M.H."/>
            <person name="Devos D.P."/>
            <person name="Kaster A.-K."/>
            <person name="Ovreas L."/>
            <person name="Rohde M."/>
            <person name="Galperin M.Y."/>
            <person name="Jogler C."/>
        </authorList>
    </citation>
    <scope>NUCLEOTIDE SEQUENCE [LARGE SCALE GENOMIC DNA]</scope>
    <source>
        <strain evidence="2 3">Pla108</strain>
    </source>
</reference>
<dbReference type="EMBL" id="SJPR01000002">
    <property type="protein sequence ID" value="TWT97709.1"/>
    <property type="molecule type" value="Genomic_DNA"/>
</dbReference>
<accession>A0A5C6ADL7</accession>
<protein>
    <submittedName>
        <fullName evidence="2">Uncharacterized protein</fullName>
    </submittedName>
</protein>